<dbReference type="Proteomes" id="UP000638648">
    <property type="component" value="Unassembled WGS sequence"/>
</dbReference>
<keyword evidence="2" id="KW-1185">Reference proteome</keyword>
<protein>
    <submittedName>
        <fullName evidence="1">Uncharacterized protein</fullName>
    </submittedName>
</protein>
<proteinExistence type="predicted"/>
<gene>
    <name evidence="1" type="ORF">HEB94_008569</name>
</gene>
<dbReference type="AlphaFoldDB" id="A0A927N312"/>
<evidence type="ECO:0000313" key="1">
    <source>
        <dbReference type="EMBL" id="MBE1611721.1"/>
    </source>
</evidence>
<evidence type="ECO:0000313" key="2">
    <source>
        <dbReference type="Proteomes" id="UP000638648"/>
    </source>
</evidence>
<organism evidence="1 2">
    <name type="scientific">Actinopolymorpha pittospori</name>
    <dbReference type="NCBI Taxonomy" id="648752"/>
    <lineage>
        <taxon>Bacteria</taxon>
        <taxon>Bacillati</taxon>
        <taxon>Actinomycetota</taxon>
        <taxon>Actinomycetes</taxon>
        <taxon>Propionibacteriales</taxon>
        <taxon>Actinopolymorphaceae</taxon>
        <taxon>Actinopolymorpha</taxon>
    </lineage>
</organism>
<comment type="caution">
    <text evidence="1">The sequence shown here is derived from an EMBL/GenBank/DDBJ whole genome shotgun (WGS) entry which is preliminary data.</text>
</comment>
<reference evidence="1" key="1">
    <citation type="submission" date="2020-10" db="EMBL/GenBank/DDBJ databases">
        <title>Sequencing the genomes of 1000 actinobacteria strains.</title>
        <authorList>
            <person name="Klenk H.-P."/>
        </authorList>
    </citation>
    <scope>NUCLEOTIDE SEQUENCE</scope>
    <source>
        <strain evidence="1">DSM 45354</strain>
    </source>
</reference>
<dbReference type="RefSeq" id="WP_192757219.1">
    <property type="nucleotide sequence ID" value="NZ_BAABJL010000176.1"/>
</dbReference>
<sequence>MTDHFLEDHELTPAIRVTAANDISTKGTTMHLLHEDLARAQIRQRVESTRDIRRAAQLVRARRLSRKAQKVAMQARLVRARFV</sequence>
<name>A0A927N312_9ACTN</name>
<accession>A0A927N312</accession>
<dbReference type="EMBL" id="JADBEM010000001">
    <property type="protein sequence ID" value="MBE1611721.1"/>
    <property type="molecule type" value="Genomic_DNA"/>
</dbReference>